<keyword evidence="4 9" id="KW-0645">Protease</keyword>
<evidence type="ECO:0000256" key="3">
    <source>
        <dbReference type="ARBA" id="ARBA00022438"/>
    </source>
</evidence>
<evidence type="ECO:0000256" key="5">
    <source>
        <dbReference type="ARBA" id="ARBA00022723"/>
    </source>
</evidence>
<proteinExistence type="inferred from homology"/>
<dbReference type="GO" id="GO:0006508">
    <property type="term" value="P:proteolysis"/>
    <property type="evidence" value="ECO:0007669"/>
    <property type="project" value="UniProtKB-KW"/>
</dbReference>
<dbReference type="InterPro" id="IPR001948">
    <property type="entry name" value="Peptidase_M18"/>
</dbReference>
<dbReference type="SUPFAM" id="SSF53187">
    <property type="entry name" value="Zn-dependent exopeptidases"/>
    <property type="match status" value="1"/>
</dbReference>
<evidence type="ECO:0000256" key="7">
    <source>
        <dbReference type="ARBA" id="ARBA00022833"/>
    </source>
</evidence>
<dbReference type="SUPFAM" id="SSF101821">
    <property type="entry name" value="Aminopeptidase/glucanase lid domain"/>
    <property type="match status" value="1"/>
</dbReference>
<dbReference type="EC" id="3.4.11.-" evidence="10"/>
<dbReference type="PRINTS" id="PR00932">
    <property type="entry name" value="AMINO1PTASE"/>
</dbReference>
<evidence type="ECO:0000313" key="12">
    <source>
        <dbReference type="Proteomes" id="UP000431744"/>
    </source>
</evidence>
<evidence type="ECO:0000256" key="9">
    <source>
        <dbReference type="RuleBase" id="RU004386"/>
    </source>
</evidence>
<keyword evidence="12" id="KW-1185">Reference proteome</keyword>
<dbReference type="PANTHER" id="PTHR28570:SF3">
    <property type="entry name" value="ASPARTYL AMINOPEPTIDASE"/>
    <property type="match status" value="1"/>
</dbReference>
<dbReference type="RefSeq" id="WP_158028643.1">
    <property type="nucleotide sequence ID" value="NZ_BMHG01000001.1"/>
</dbReference>
<dbReference type="PANTHER" id="PTHR28570">
    <property type="entry name" value="ASPARTYL AMINOPEPTIDASE"/>
    <property type="match status" value="1"/>
</dbReference>
<keyword evidence="3 9" id="KW-0031">Aminopeptidase</keyword>
<dbReference type="Gene3D" id="2.30.250.10">
    <property type="entry name" value="Aminopeptidase i, Domain 2"/>
    <property type="match status" value="1"/>
</dbReference>
<dbReference type="GO" id="GO:0008237">
    <property type="term" value="F:metallopeptidase activity"/>
    <property type="evidence" value="ECO:0007669"/>
    <property type="project" value="UniProtKB-KW"/>
</dbReference>
<comment type="caution">
    <text evidence="11">The sequence shown here is derived from an EMBL/GenBank/DDBJ whole genome shotgun (WGS) entry which is preliminary data.</text>
</comment>
<evidence type="ECO:0000256" key="2">
    <source>
        <dbReference type="ARBA" id="ARBA00008290"/>
    </source>
</evidence>
<comment type="cofactor">
    <cofactor evidence="1 10">
        <name>Zn(2+)</name>
        <dbReference type="ChEBI" id="CHEBI:29105"/>
    </cofactor>
</comment>
<evidence type="ECO:0000256" key="6">
    <source>
        <dbReference type="ARBA" id="ARBA00022801"/>
    </source>
</evidence>
<dbReference type="AlphaFoldDB" id="A0A6H9WGH7"/>
<evidence type="ECO:0000256" key="8">
    <source>
        <dbReference type="ARBA" id="ARBA00023049"/>
    </source>
</evidence>
<gene>
    <name evidence="11" type="ORF">F8O04_07590</name>
</gene>
<dbReference type="NCBIfam" id="NF002759">
    <property type="entry name" value="PRK02813.1"/>
    <property type="match status" value="1"/>
</dbReference>
<dbReference type="InterPro" id="IPR023358">
    <property type="entry name" value="Peptidase_M18_dom2"/>
</dbReference>
<comment type="similarity">
    <text evidence="2 9">Belongs to the peptidase M18 family.</text>
</comment>
<dbReference type="Gene3D" id="3.40.630.10">
    <property type="entry name" value="Zn peptidases"/>
    <property type="match status" value="1"/>
</dbReference>
<dbReference type="Proteomes" id="UP000431744">
    <property type="component" value="Unassembled WGS sequence"/>
</dbReference>
<dbReference type="Pfam" id="PF02127">
    <property type="entry name" value="Peptidase_M18"/>
    <property type="match status" value="1"/>
</dbReference>
<reference evidence="11 12" key="1">
    <citation type="submission" date="2019-09" db="EMBL/GenBank/DDBJ databases">
        <title>Phylogeny of genus Pseudoclavibacter and closely related genus.</title>
        <authorList>
            <person name="Li Y."/>
        </authorList>
    </citation>
    <scope>NUCLEOTIDE SEQUENCE [LARGE SCALE GENOMIC DNA]</scope>
    <source>
        <strain evidence="11 12">EGI 60007</strain>
    </source>
</reference>
<keyword evidence="6 9" id="KW-0378">Hydrolase</keyword>
<evidence type="ECO:0000256" key="1">
    <source>
        <dbReference type="ARBA" id="ARBA00001947"/>
    </source>
</evidence>
<dbReference type="OrthoDB" id="5288740at2"/>
<dbReference type="GO" id="GO:0004177">
    <property type="term" value="F:aminopeptidase activity"/>
    <property type="evidence" value="ECO:0007669"/>
    <property type="project" value="UniProtKB-KW"/>
</dbReference>
<keyword evidence="8 9" id="KW-0482">Metalloprotease</keyword>
<evidence type="ECO:0000256" key="4">
    <source>
        <dbReference type="ARBA" id="ARBA00022670"/>
    </source>
</evidence>
<protein>
    <recommendedName>
        <fullName evidence="10">M18 family aminopeptidase</fullName>
        <ecNumber evidence="10">3.4.11.-</ecNumber>
    </recommendedName>
</protein>
<accession>A0A6H9WGH7</accession>
<evidence type="ECO:0000256" key="10">
    <source>
        <dbReference type="RuleBase" id="RU004387"/>
    </source>
</evidence>
<keyword evidence="5 9" id="KW-0479">Metal-binding</keyword>
<keyword evidence="7 9" id="KW-0862">Zinc</keyword>
<sequence>MAAARRRNSHVQRQRACADSLAEFVERSPSSFHAAAAVADHLASAGFARVEERDEWPAEPGDYVLLRDGAVVAWRIPEEIDDTAPFAIVGAHTDSPGFRLKPSPDRVAHGWRQLAVEVYGGPLLNSWLDRELRLAGRVSLTDGSTRLVQTGAIARIPQLAVHLDRQVNSEGLKLDPQLHTAPVTGPENGPDARSIIAAAAGVEAEDLVAWDLALADTQAPAFLGSDETMLAAGRLDNLVSVHAAMRAIVDTVPSGVIPVIAAFDHEEVGSGTRSGAAGPLLEQVIDRIQDARAVSPSHRARALGASWCVSSDVGHSIHPNYPERHDDGARPIAGGGPILKVNANQRYASDARGAALWAGVCSNAGVTTQPFVSRNSIPCGSTIGPITATRLGVSTVDVGIPILSMHSAREVCAIADAHALERALAVFLAGGWPEHA</sequence>
<evidence type="ECO:0000313" key="11">
    <source>
        <dbReference type="EMBL" id="KAB1650059.1"/>
    </source>
</evidence>
<dbReference type="EMBL" id="WBJY01000001">
    <property type="protein sequence ID" value="KAB1650059.1"/>
    <property type="molecule type" value="Genomic_DNA"/>
</dbReference>
<dbReference type="GO" id="GO:0005737">
    <property type="term" value="C:cytoplasm"/>
    <property type="evidence" value="ECO:0007669"/>
    <property type="project" value="UniProtKB-ARBA"/>
</dbReference>
<name>A0A6H9WGH7_9MICO</name>
<dbReference type="GO" id="GO:0008270">
    <property type="term" value="F:zinc ion binding"/>
    <property type="evidence" value="ECO:0007669"/>
    <property type="project" value="InterPro"/>
</dbReference>
<organism evidence="11 12">
    <name type="scientific">Pseudoclavibacter endophyticus</name>
    <dbReference type="NCBI Taxonomy" id="1778590"/>
    <lineage>
        <taxon>Bacteria</taxon>
        <taxon>Bacillati</taxon>
        <taxon>Actinomycetota</taxon>
        <taxon>Actinomycetes</taxon>
        <taxon>Micrococcales</taxon>
        <taxon>Microbacteriaceae</taxon>
        <taxon>Pseudoclavibacter</taxon>
    </lineage>
</organism>